<dbReference type="Proteomes" id="UP000735541">
    <property type="component" value="Unassembled WGS sequence"/>
</dbReference>
<dbReference type="RefSeq" id="WP_228874070.1">
    <property type="nucleotide sequence ID" value="NZ_JAHUVW010000007.1"/>
</dbReference>
<accession>A0ABS6U1G6</accession>
<proteinExistence type="predicted"/>
<evidence type="ECO:0000313" key="3">
    <source>
        <dbReference type="Proteomes" id="UP000735541"/>
    </source>
</evidence>
<feature type="region of interest" description="Disordered" evidence="1">
    <location>
        <begin position="13"/>
        <end position="60"/>
    </location>
</feature>
<sequence length="60" mass="6463">MALRKWISIGELAANTTAEDQAKHGTDYSASQGGWVRPKKDKPVPGAGNGSKGRLRRGER</sequence>
<keyword evidence="3" id="KW-1185">Reference proteome</keyword>
<gene>
    <name evidence="2" type="ORF">STHAL_33465</name>
</gene>
<comment type="caution">
    <text evidence="2">The sequence shown here is derived from an EMBL/GenBank/DDBJ whole genome shotgun (WGS) entry which is preliminary data.</text>
</comment>
<protein>
    <submittedName>
        <fullName evidence="2">Uncharacterized protein</fullName>
    </submittedName>
</protein>
<reference evidence="2 3" key="1">
    <citation type="submission" date="2021-07" db="EMBL/GenBank/DDBJ databases">
        <title>Sequencing Streptomyces halstedii LGO-A4 genome an citrus endophytic actinomycete.</title>
        <authorList>
            <person name="Samborskyy M."/>
            <person name="Scott N."/>
            <person name="Deglau R."/>
            <person name="Dickens S."/>
            <person name="Oliveira L.G."/>
        </authorList>
    </citation>
    <scope>NUCLEOTIDE SEQUENCE [LARGE SCALE GENOMIC DNA]</scope>
    <source>
        <strain evidence="2 3">LGO-A4</strain>
    </source>
</reference>
<name>A0ABS6U1G6_STRHA</name>
<dbReference type="EMBL" id="JAHUVW010000007">
    <property type="protein sequence ID" value="MBV7674355.1"/>
    <property type="molecule type" value="Genomic_DNA"/>
</dbReference>
<organism evidence="2 3">
    <name type="scientific">Streptomyces halstedii</name>
    <dbReference type="NCBI Taxonomy" id="1944"/>
    <lineage>
        <taxon>Bacteria</taxon>
        <taxon>Bacillati</taxon>
        <taxon>Actinomycetota</taxon>
        <taxon>Actinomycetes</taxon>
        <taxon>Kitasatosporales</taxon>
        <taxon>Streptomycetaceae</taxon>
        <taxon>Streptomyces</taxon>
    </lineage>
</organism>
<evidence type="ECO:0000256" key="1">
    <source>
        <dbReference type="SAM" id="MobiDB-lite"/>
    </source>
</evidence>
<evidence type="ECO:0000313" key="2">
    <source>
        <dbReference type="EMBL" id="MBV7674355.1"/>
    </source>
</evidence>